<protein>
    <submittedName>
        <fullName evidence="1">Uncharacterized protein</fullName>
    </submittedName>
</protein>
<gene>
    <name evidence="1" type="ORF">UCREL1_8641</name>
</gene>
<dbReference type="eggNOG" id="ENOG502T15A">
    <property type="taxonomic scope" value="Eukaryota"/>
</dbReference>
<organism evidence="1 2">
    <name type="scientific">Eutypa lata (strain UCR-EL1)</name>
    <name type="common">Grapevine dieback disease fungus</name>
    <name type="synonym">Eutypa armeniacae</name>
    <dbReference type="NCBI Taxonomy" id="1287681"/>
    <lineage>
        <taxon>Eukaryota</taxon>
        <taxon>Fungi</taxon>
        <taxon>Dikarya</taxon>
        <taxon>Ascomycota</taxon>
        <taxon>Pezizomycotina</taxon>
        <taxon>Sordariomycetes</taxon>
        <taxon>Xylariomycetidae</taxon>
        <taxon>Xylariales</taxon>
        <taxon>Diatrypaceae</taxon>
        <taxon>Eutypa</taxon>
    </lineage>
</organism>
<dbReference type="KEGG" id="ela:UCREL1_8641"/>
<dbReference type="OrthoDB" id="5413827at2759"/>
<dbReference type="AlphaFoldDB" id="M7SDU8"/>
<accession>M7SDU8</accession>
<dbReference type="EMBL" id="KB707081">
    <property type="protein sequence ID" value="EMR64404.1"/>
    <property type="molecule type" value="Genomic_DNA"/>
</dbReference>
<proteinExistence type="predicted"/>
<sequence length="348" mass="40501">MLYRQHIEKDLGFKGVDAIYWGPASFRRQSFDATRAKQIIDDEQSHELLTLTSEFPFVDIDKVIGSVVSFLSLPLEIRLMIYGYVHNMKPIQFTKLMDPSEVSRISPWYPRMPLKECVYKRITPKAAQGTLSSTESPLLSPYRPFAGFQSSLLRVNKQIYYDCREYPFLENEFVFFTWFSSGLWAALSFMKRLQPWQRDSIQYVRLELMSSDLQGACDQEWEEVCGFLANGLRGLRLKILGVVSAAQISNVVAKVVGQSKPTVQTKDSEGRVMPWIERGLKRMTSLEQLEVELLIPDWDNSKKLEWVAALDSSNKEWFWKDIDLGFGDFTVQFKSFYFWKTREDLHKE</sequence>
<reference evidence="2" key="1">
    <citation type="journal article" date="2013" name="Genome Announc.">
        <title>Draft genome sequence of the grapevine dieback fungus Eutypa lata UCR-EL1.</title>
        <authorList>
            <person name="Blanco-Ulate B."/>
            <person name="Rolshausen P.E."/>
            <person name="Cantu D."/>
        </authorList>
    </citation>
    <scope>NUCLEOTIDE SEQUENCE [LARGE SCALE GENOMIC DNA]</scope>
    <source>
        <strain evidence="2">UCR-EL1</strain>
    </source>
</reference>
<evidence type="ECO:0000313" key="2">
    <source>
        <dbReference type="Proteomes" id="UP000012174"/>
    </source>
</evidence>
<dbReference type="HOGENOM" id="CLU_797020_0_0_1"/>
<evidence type="ECO:0000313" key="1">
    <source>
        <dbReference type="EMBL" id="EMR64404.1"/>
    </source>
</evidence>
<dbReference type="PANTHER" id="PTHR38790">
    <property type="entry name" value="2EXR DOMAIN-CONTAINING PROTEIN-RELATED"/>
    <property type="match status" value="1"/>
</dbReference>
<dbReference type="Proteomes" id="UP000012174">
    <property type="component" value="Unassembled WGS sequence"/>
</dbReference>
<name>M7SDU8_EUTLA</name>
<dbReference type="OMA" id="RIYYWAY"/>
<keyword evidence="2" id="KW-1185">Reference proteome</keyword>